<feature type="region of interest" description="Disordered" evidence="2">
    <location>
        <begin position="1002"/>
        <end position="1038"/>
    </location>
</feature>
<dbReference type="OrthoDB" id="271111at2759"/>
<accession>A0A7R8WCJ0</accession>
<dbReference type="SMART" id="SM01308">
    <property type="entry name" value="RICTOR_N"/>
    <property type="match status" value="1"/>
</dbReference>
<keyword evidence="3" id="KW-0472">Membrane</keyword>
<dbReference type="GO" id="GO:0043539">
    <property type="term" value="F:protein serine/threonine kinase activator activity"/>
    <property type="evidence" value="ECO:0007669"/>
    <property type="project" value="TreeGrafter"/>
</dbReference>
<comment type="similarity">
    <text evidence="1">Belongs to the RICTOR family.</text>
</comment>
<proteinExistence type="inferred from homology"/>
<feature type="region of interest" description="Disordered" evidence="2">
    <location>
        <begin position="242"/>
        <end position="278"/>
    </location>
</feature>
<feature type="transmembrane region" description="Helical" evidence="3">
    <location>
        <begin position="9"/>
        <end position="27"/>
    </location>
</feature>
<evidence type="ECO:0000256" key="1">
    <source>
        <dbReference type="ARBA" id="ARBA00008878"/>
    </source>
</evidence>
<dbReference type="AlphaFoldDB" id="A0A7R8WCJ0"/>
<dbReference type="EMBL" id="OB660875">
    <property type="protein sequence ID" value="CAD7226614.1"/>
    <property type="molecule type" value="Genomic_DNA"/>
</dbReference>
<protein>
    <submittedName>
        <fullName evidence="4">Uncharacterized protein</fullName>
    </submittedName>
</protein>
<dbReference type="GO" id="GO:0031932">
    <property type="term" value="C:TORC2 complex"/>
    <property type="evidence" value="ECO:0007669"/>
    <property type="project" value="InterPro"/>
</dbReference>
<feature type="region of interest" description="Disordered" evidence="2">
    <location>
        <begin position="440"/>
        <end position="502"/>
    </location>
</feature>
<dbReference type="PANTHER" id="PTHR13298:SF11">
    <property type="entry name" value="RAPAMYCIN-INSENSITIVE COMPANION OF MTOR"/>
    <property type="match status" value="1"/>
</dbReference>
<dbReference type="InterPro" id="IPR029452">
    <property type="entry name" value="RICTOR_V"/>
</dbReference>
<evidence type="ECO:0000256" key="2">
    <source>
        <dbReference type="SAM" id="MobiDB-lite"/>
    </source>
</evidence>
<evidence type="ECO:0000256" key="3">
    <source>
        <dbReference type="SAM" id="Phobius"/>
    </source>
</evidence>
<sequence length="1038" mass="115467">MDSTVSRRLLWMIAILAFIFCASYAIFSRRCLDMTTENSSEQVQVLRLFHYLFCLAPKDFPPTLVRSLASIAQFGCGNSEIKAHHVALAILGEIAIFNASLAQRTGVFPLLLHNAVDLQDQRGAEALLSIILHARNMPSLRNMVGNLHLSSVLAPLTDTTYKHYYIDSERQEERSRRLLCSRSAVLSCLRSWPGLFELAFMEDHREPPFRNVIRVLGSEKDENVDVVLDLLFSLFDLPRPPDPPPPSTFKSRRTSAFDKAPRSPSVSSAPPPPQDHPFEEVLSKVTNRTAYDSTWRLHDGFTVAEGLRVLPPLRRDRPDLVLSYLALLLCYLISENVFHLLTEVILNRSQRLGVKATLLLGELLHLAAMLPSPTPSRDALPLLVSTAGATGTSERSVRAKEAVKHLLLVEDVITRCFDVSLLKPNSFYLRQLLWFHHHGHGTPEEARKEEEPKPSPRKSRGSWSSSGSSKRRRRNTNDFKSLLKRPFEEREGPTASSPPSAIPKGLQFQLNAPVDSWDWNIVRNVIRDPSAILCEEAVVPGSPSAQFVKTLVHFYAPSSELYSVMQQSSPHAEAATELGVLLFDFLLKIAETDEAPYLDALLEDIHGAIVIMVSDAPSPSCLLAPGKLSSTLAHHYFLFVGRLTQSRKGMDILERNRIIQVLRDLLATTAHDTYFKLIISSVNYSFPGITRTLLSGALTSDKEASRIFATEFLCVLARVGVPDFPSWGLELCVFQLYDPSDVVVKAAVGVLEELCEQEAYVDALVSLRPSLLHLGDAGVNLLTRCCGVPSGFQFLRDSGFLSHHLMDWRDKYHLRYVQIVHDGIANVLTRHQRDETGRYGRRTNVPPRLVPYSAPWHLHSELSRHPEGLAFLLEREGDWMTQMWSILLSPNVGSDENNLVKIKAAIWSLAHFASPQPENGGDPQGTEGEVGARQNFGRDLLSAVFEIVRSADISSLRGTAFYAISLISVTVTGAELARQKGWVATASRLHLATLNLSDASFSLSPSSPVTPENVHRLKGPAADQSEHPSSEEDHAQSR</sequence>
<dbReference type="InterPro" id="IPR028267">
    <property type="entry name" value="Pianissimo_N"/>
</dbReference>
<dbReference type="InterPro" id="IPR028268">
    <property type="entry name" value="Pianissimo_fam"/>
</dbReference>
<dbReference type="InterPro" id="IPR029453">
    <property type="entry name" value="Rictor_IV"/>
</dbReference>
<dbReference type="PANTHER" id="PTHR13298">
    <property type="entry name" value="CYTOSOLIC REGULATOR PIANISSIMO"/>
    <property type="match status" value="1"/>
</dbReference>
<dbReference type="Pfam" id="PF14664">
    <property type="entry name" value="RICTOR_N"/>
    <property type="match status" value="1"/>
</dbReference>
<feature type="compositionally biased region" description="Basic and acidic residues" evidence="2">
    <location>
        <begin position="441"/>
        <end position="454"/>
    </location>
</feature>
<gene>
    <name evidence="4" type="ORF">CTOB1V02_LOCUS4531</name>
</gene>
<dbReference type="InterPro" id="IPR016024">
    <property type="entry name" value="ARM-type_fold"/>
</dbReference>
<dbReference type="Pfam" id="PF14668">
    <property type="entry name" value="RICTOR_V"/>
    <property type="match status" value="1"/>
</dbReference>
<keyword evidence="3" id="KW-1133">Transmembrane helix</keyword>
<dbReference type="GO" id="GO:0051897">
    <property type="term" value="P:positive regulation of phosphatidylinositol 3-kinase/protein kinase B signal transduction"/>
    <property type="evidence" value="ECO:0007669"/>
    <property type="project" value="TreeGrafter"/>
</dbReference>
<organism evidence="4">
    <name type="scientific">Cyprideis torosa</name>
    <dbReference type="NCBI Taxonomy" id="163714"/>
    <lineage>
        <taxon>Eukaryota</taxon>
        <taxon>Metazoa</taxon>
        <taxon>Ecdysozoa</taxon>
        <taxon>Arthropoda</taxon>
        <taxon>Crustacea</taxon>
        <taxon>Oligostraca</taxon>
        <taxon>Ostracoda</taxon>
        <taxon>Podocopa</taxon>
        <taxon>Podocopida</taxon>
        <taxon>Cytherocopina</taxon>
        <taxon>Cytheroidea</taxon>
        <taxon>Cytherideidae</taxon>
        <taxon>Cyprideis</taxon>
    </lineage>
</organism>
<dbReference type="SMART" id="SM01307">
    <property type="entry name" value="RICTOR_M"/>
    <property type="match status" value="1"/>
</dbReference>
<dbReference type="Pfam" id="PF14666">
    <property type="entry name" value="RICTOR_M"/>
    <property type="match status" value="1"/>
</dbReference>
<dbReference type="SMART" id="SM01310">
    <property type="entry name" value="RICTOR_V"/>
    <property type="match status" value="1"/>
</dbReference>
<name>A0A7R8WCJ0_9CRUS</name>
<dbReference type="InterPro" id="IPR029451">
    <property type="entry name" value="RICTOR_M"/>
</dbReference>
<dbReference type="GO" id="GO:0038203">
    <property type="term" value="P:TORC2 signaling"/>
    <property type="evidence" value="ECO:0007669"/>
    <property type="project" value="TreeGrafter"/>
</dbReference>
<dbReference type="Pfam" id="PF14663">
    <property type="entry name" value="RasGEF_N_2"/>
    <property type="match status" value="1"/>
</dbReference>
<keyword evidence="3" id="KW-0812">Transmembrane</keyword>
<reference evidence="4" key="1">
    <citation type="submission" date="2020-11" db="EMBL/GenBank/DDBJ databases">
        <authorList>
            <person name="Tran Van P."/>
        </authorList>
    </citation>
    <scope>NUCLEOTIDE SEQUENCE</scope>
</reference>
<dbReference type="SUPFAM" id="SSF48371">
    <property type="entry name" value="ARM repeat"/>
    <property type="match status" value="1"/>
</dbReference>
<feature type="compositionally biased region" description="Basic and acidic residues" evidence="2">
    <location>
        <begin position="1024"/>
        <end position="1038"/>
    </location>
</feature>
<evidence type="ECO:0000313" key="4">
    <source>
        <dbReference type="EMBL" id="CAD7226614.1"/>
    </source>
</evidence>
<dbReference type="SMART" id="SM01303">
    <property type="entry name" value="RasGEF_N_2"/>
    <property type="match status" value="1"/>
</dbReference>